<comment type="caution">
    <text evidence="3">The sequence shown here is derived from an EMBL/GenBank/DDBJ whole genome shotgun (WGS) entry which is preliminary data.</text>
</comment>
<proteinExistence type="predicted"/>
<keyword evidence="4" id="KW-1185">Reference proteome</keyword>
<evidence type="ECO:0000313" key="3">
    <source>
        <dbReference type="EMBL" id="MQL86498.1"/>
    </source>
</evidence>
<feature type="compositionally biased region" description="Basic and acidic residues" evidence="2">
    <location>
        <begin position="193"/>
        <end position="207"/>
    </location>
</feature>
<evidence type="ECO:0000256" key="2">
    <source>
        <dbReference type="SAM" id="MobiDB-lite"/>
    </source>
</evidence>
<dbReference type="EMBL" id="NMUH01000906">
    <property type="protein sequence ID" value="MQL86498.1"/>
    <property type="molecule type" value="Genomic_DNA"/>
</dbReference>
<feature type="coiled-coil region" evidence="1">
    <location>
        <begin position="54"/>
        <end position="117"/>
    </location>
</feature>
<protein>
    <submittedName>
        <fullName evidence="3">Uncharacterized protein</fullName>
    </submittedName>
</protein>
<evidence type="ECO:0000313" key="4">
    <source>
        <dbReference type="Proteomes" id="UP000652761"/>
    </source>
</evidence>
<organism evidence="3 4">
    <name type="scientific">Colocasia esculenta</name>
    <name type="common">Wild taro</name>
    <name type="synonym">Arum esculentum</name>
    <dbReference type="NCBI Taxonomy" id="4460"/>
    <lineage>
        <taxon>Eukaryota</taxon>
        <taxon>Viridiplantae</taxon>
        <taxon>Streptophyta</taxon>
        <taxon>Embryophyta</taxon>
        <taxon>Tracheophyta</taxon>
        <taxon>Spermatophyta</taxon>
        <taxon>Magnoliopsida</taxon>
        <taxon>Liliopsida</taxon>
        <taxon>Araceae</taxon>
        <taxon>Aroideae</taxon>
        <taxon>Colocasieae</taxon>
        <taxon>Colocasia</taxon>
    </lineage>
</organism>
<dbReference type="Proteomes" id="UP000652761">
    <property type="component" value="Unassembled WGS sequence"/>
</dbReference>
<feature type="region of interest" description="Disordered" evidence="2">
    <location>
        <begin position="143"/>
        <end position="207"/>
    </location>
</feature>
<reference evidence="3" key="1">
    <citation type="submission" date="2017-07" db="EMBL/GenBank/DDBJ databases">
        <title>Taro Niue Genome Assembly and Annotation.</title>
        <authorList>
            <person name="Atibalentja N."/>
            <person name="Keating K."/>
            <person name="Fields C.J."/>
        </authorList>
    </citation>
    <scope>NUCLEOTIDE SEQUENCE</scope>
    <source>
        <strain evidence="3">Niue_2</strain>
        <tissue evidence="3">Leaf</tissue>
    </source>
</reference>
<name>A0A843USP0_COLES</name>
<evidence type="ECO:0000256" key="1">
    <source>
        <dbReference type="SAM" id="Coils"/>
    </source>
</evidence>
<sequence>DAQDGLIETLHAQLVGMEVQLAEARETLAILCTEQATLRVPPRTAELQGAITHVTLAGAEVAELMEQLSELRTQASQRDPDLPCEAAELRLVLAVERQEHECEHSQWEQECERLSQEHAMREGHASTHSASFIVTSSEYYRNVQEGRGAQQSTDSCTSMRPPPPCSTSDLGEAESSQRHQPAESGGESTQASSHKELLSSGRPEGRKKVYTNFSRTAENVTDKGDTTRIRILNRHRHISTIASVFDVAIPGRVLGAPELDVTSTDPTPLRPQAIHFSEPSYLPAWEVQPKSPPMSSFYQAEPVHPPRERSYSMEQPRSLVPTHHVTSPSDFLVEWATMKKELHDLRGEIDPRMVAEDFVYESAPHKYDRHLMAYLFMKSLDVDEKIKSDEEFSVYADRWRSLAAKVRCPMPEEEKVKLLISNATPTYRAILAMNDITTMHQLYSRARFIQTQLKDSPIHSMFETPKSCYPKKPQGPVTEGIQTNEHVGAVNNPQGPVGRPPYTQQPQCNIPCYPDQSPSIKGGDTGLISGELKLGSSMEAWEEGCAAFVVAILMATRGLSPSQTEKGLCHLLSRVLLQAAGFARVVDFGSSRGKRWDNDVVVCGVLLAETGETSQQFPPRRSEETGPQ</sequence>
<dbReference type="AlphaFoldDB" id="A0A843USP0"/>
<accession>A0A843USP0</accession>
<dbReference type="OrthoDB" id="1737504at2759"/>
<keyword evidence="1" id="KW-0175">Coiled coil</keyword>
<feature type="compositionally biased region" description="Polar residues" evidence="2">
    <location>
        <begin position="149"/>
        <end position="158"/>
    </location>
</feature>
<feature type="non-terminal residue" evidence="3">
    <location>
        <position position="1"/>
    </location>
</feature>
<gene>
    <name evidence="3" type="ORF">Taro_019033</name>
</gene>